<dbReference type="eggNOG" id="ENOG502SQUM">
    <property type="taxonomic scope" value="Eukaryota"/>
</dbReference>
<dbReference type="RefSeq" id="XP_007828813.1">
    <property type="nucleotide sequence ID" value="XM_007830622.1"/>
</dbReference>
<evidence type="ECO:0000256" key="1">
    <source>
        <dbReference type="SAM" id="SignalP"/>
    </source>
</evidence>
<proteinExistence type="predicted"/>
<dbReference type="GeneID" id="19267054"/>
<sequence length="444" mass="45566">MRYTFTAALLGASSVMALPAAQAELEERTGNLACLVIDSVVTALSAAASASPFCSSYLGIQTSTVYTTSTSTSYLSSTITSTTGTDTVTAETSTVPTVTLDTVTAPTVTYTATADAVTVTTCISTAPEKRGLKTTSKSSTTTIATSTKSSIPTPDCLKNLAATAVSLACSCLQVPTPTSTSTIVSSVYPTTSVTTLVAATTTTTPLTTPYYTPVTTPSTTVTVTPTSTDIYCPSPTPDLSCSNQGAQFAYYVSPFGVNSDGSYSQFDPTYFKTQTPTVSGVAGSAGGISGSCPYTSSTFSFYGYTENCNNIALNYRGYLYAGQTGSFTFQITSADDIVLVWAGATAYSGWTRANALLDVTYPELGAGSGGGGSIVGTYTATAGEYIPIRILFSQGDGPFGFNVQVTAPDGTVVLSASSSTSDYLVQYSCDGTTAPTYAPYGSET</sequence>
<dbReference type="InterPro" id="IPR037524">
    <property type="entry name" value="PA14/GLEYA"/>
</dbReference>
<dbReference type="EMBL" id="KI912109">
    <property type="protein sequence ID" value="ETS88213.1"/>
    <property type="molecule type" value="Genomic_DNA"/>
</dbReference>
<dbReference type="InterPro" id="IPR018871">
    <property type="entry name" value="GLEYA_adhesin_domain"/>
</dbReference>
<dbReference type="KEGG" id="pfy:PFICI_02041"/>
<reference evidence="4" key="1">
    <citation type="journal article" date="2015" name="BMC Genomics">
        <title>Genomic and transcriptomic analysis of the endophytic fungus Pestalotiopsis fici reveals its lifestyle and high potential for synthesis of natural products.</title>
        <authorList>
            <person name="Wang X."/>
            <person name="Zhang X."/>
            <person name="Liu L."/>
            <person name="Xiang M."/>
            <person name="Wang W."/>
            <person name="Sun X."/>
            <person name="Che Y."/>
            <person name="Guo L."/>
            <person name="Liu G."/>
            <person name="Guo L."/>
            <person name="Wang C."/>
            <person name="Yin W.B."/>
            <person name="Stadler M."/>
            <person name="Zhang X."/>
            <person name="Liu X."/>
        </authorList>
    </citation>
    <scope>NUCLEOTIDE SEQUENCE [LARGE SCALE GENOMIC DNA]</scope>
    <source>
        <strain evidence="4">W106-1 / CGMCC3.15140</strain>
    </source>
</reference>
<dbReference type="InParanoid" id="W3XQ89"/>
<dbReference type="OMA" id="CNNIALN"/>
<dbReference type="PROSITE" id="PS51820">
    <property type="entry name" value="PA14"/>
    <property type="match status" value="1"/>
</dbReference>
<dbReference type="Gene3D" id="2.60.120.1560">
    <property type="match status" value="1"/>
</dbReference>
<dbReference type="Pfam" id="PF10528">
    <property type="entry name" value="GLEYA"/>
    <property type="match status" value="1"/>
</dbReference>
<evidence type="ECO:0000313" key="3">
    <source>
        <dbReference type="EMBL" id="ETS88213.1"/>
    </source>
</evidence>
<dbReference type="SUPFAM" id="SSF56988">
    <property type="entry name" value="Anthrax protective antigen"/>
    <property type="match status" value="1"/>
</dbReference>
<feature type="signal peptide" evidence="1">
    <location>
        <begin position="1"/>
        <end position="23"/>
    </location>
</feature>
<accession>W3XQ89</accession>
<gene>
    <name evidence="3" type="ORF">PFICI_02041</name>
</gene>
<dbReference type="OrthoDB" id="4770465at2759"/>
<keyword evidence="1" id="KW-0732">Signal</keyword>
<evidence type="ECO:0000313" key="4">
    <source>
        <dbReference type="Proteomes" id="UP000030651"/>
    </source>
</evidence>
<keyword evidence="4" id="KW-1185">Reference proteome</keyword>
<organism evidence="3 4">
    <name type="scientific">Pestalotiopsis fici (strain W106-1 / CGMCC3.15140)</name>
    <dbReference type="NCBI Taxonomy" id="1229662"/>
    <lineage>
        <taxon>Eukaryota</taxon>
        <taxon>Fungi</taxon>
        <taxon>Dikarya</taxon>
        <taxon>Ascomycota</taxon>
        <taxon>Pezizomycotina</taxon>
        <taxon>Sordariomycetes</taxon>
        <taxon>Xylariomycetidae</taxon>
        <taxon>Amphisphaeriales</taxon>
        <taxon>Sporocadaceae</taxon>
        <taxon>Pestalotiopsis</taxon>
    </lineage>
</organism>
<name>W3XQ89_PESFW</name>
<protein>
    <recommendedName>
        <fullName evidence="2">PA14 domain-containing protein</fullName>
    </recommendedName>
</protein>
<dbReference type="Proteomes" id="UP000030651">
    <property type="component" value="Unassembled WGS sequence"/>
</dbReference>
<evidence type="ECO:0000259" key="2">
    <source>
        <dbReference type="PROSITE" id="PS51820"/>
    </source>
</evidence>
<dbReference type="HOGENOM" id="CLU_030583_3_0_1"/>
<feature type="chain" id="PRO_5004836387" description="PA14 domain-containing protein" evidence="1">
    <location>
        <begin position="24"/>
        <end position="444"/>
    </location>
</feature>
<dbReference type="AlphaFoldDB" id="W3XQ89"/>
<feature type="domain" description="PA14" evidence="2">
    <location>
        <begin position="256"/>
        <end position="419"/>
    </location>
</feature>